<accession>A0A814GCB2</accession>
<gene>
    <name evidence="2" type="ORF">BJG266_LOCUS15245</name>
    <name evidence="3" type="ORF">BJG266_LOCUS15252</name>
    <name evidence="4" type="ORF">QVE165_LOCUS14495</name>
    <name evidence="5" type="ORF">QVE165_LOCUS14502</name>
</gene>
<keyword evidence="1" id="KW-0472">Membrane</keyword>
<dbReference type="EMBL" id="CAJNOM010000077">
    <property type="protein sequence ID" value="CAF0993018.1"/>
    <property type="molecule type" value="Genomic_DNA"/>
</dbReference>
<evidence type="ECO:0000313" key="6">
    <source>
        <dbReference type="Proteomes" id="UP000663832"/>
    </source>
</evidence>
<organism evidence="4 6">
    <name type="scientific">Adineta steineri</name>
    <dbReference type="NCBI Taxonomy" id="433720"/>
    <lineage>
        <taxon>Eukaryota</taxon>
        <taxon>Metazoa</taxon>
        <taxon>Spiralia</taxon>
        <taxon>Gnathifera</taxon>
        <taxon>Rotifera</taxon>
        <taxon>Eurotatoria</taxon>
        <taxon>Bdelloidea</taxon>
        <taxon>Adinetida</taxon>
        <taxon>Adinetidae</taxon>
        <taxon>Adineta</taxon>
    </lineage>
</organism>
<feature type="transmembrane region" description="Helical" evidence="1">
    <location>
        <begin position="84"/>
        <end position="109"/>
    </location>
</feature>
<sequence length="249" mass="28316">MYPSLQAHQKELWRRSYPTTVGFLLSIFQMFLTHVILGCEIVTLFFHFPRMNIFLGYWTYPFFMCAWISLAGASCCCRIRCCGIATMVFQCFAMVMASSVIVLDSYFLAYPLQCFFSSNCSYSTYVYSDLWNLNTLYAIRVPVIRGQLSAGVLMLVSCFIYIIIYVKTNSRVSTGVTVQNDPIIPMNTIPTITDYSRPVMVSSYIHPSNRNSINNNLILPNNTLLANPINLFTCSSCNSTYQVSFTLKV</sequence>
<comment type="caution">
    <text evidence="4">The sequence shown here is derived from an EMBL/GenBank/DDBJ whole genome shotgun (WGS) entry which is preliminary data.</text>
</comment>
<protein>
    <submittedName>
        <fullName evidence="4">Uncharacterized protein</fullName>
    </submittedName>
</protein>
<evidence type="ECO:0000313" key="2">
    <source>
        <dbReference type="EMBL" id="CAF0988212.1"/>
    </source>
</evidence>
<keyword evidence="1" id="KW-0812">Transmembrane</keyword>
<dbReference type="Proteomes" id="UP000663832">
    <property type="component" value="Unassembled WGS sequence"/>
</dbReference>
<evidence type="ECO:0000313" key="3">
    <source>
        <dbReference type="EMBL" id="CAF0988333.1"/>
    </source>
</evidence>
<evidence type="ECO:0000313" key="5">
    <source>
        <dbReference type="EMBL" id="CAF0993018.1"/>
    </source>
</evidence>
<dbReference type="AlphaFoldDB" id="A0A814GCB2"/>
<evidence type="ECO:0000313" key="4">
    <source>
        <dbReference type="EMBL" id="CAF0992884.1"/>
    </source>
</evidence>
<keyword evidence="6" id="KW-1185">Reference proteome</keyword>
<dbReference type="OrthoDB" id="9984081at2759"/>
<keyword evidence="1" id="KW-1133">Transmembrane helix</keyword>
<dbReference type="EMBL" id="CAJNOM010000077">
    <property type="protein sequence ID" value="CAF0992884.1"/>
    <property type="molecule type" value="Genomic_DNA"/>
</dbReference>
<feature type="transmembrane region" description="Helical" evidence="1">
    <location>
        <begin position="58"/>
        <end position="77"/>
    </location>
</feature>
<reference evidence="4" key="1">
    <citation type="submission" date="2021-02" db="EMBL/GenBank/DDBJ databases">
        <authorList>
            <person name="Nowell W R."/>
        </authorList>
    </citation>
    <scope>NUCLEOTIDE SEQUENCE</scope>
</reference>
<dbReference type="EMBL" id="CAJNOI010000067">
    <property type="protein sequence ID" value="CAF0988212.1"/>
    <property type="molecule type" value="Genomic_DNA"/>
</dbReference>
<dbReference type="EMBL" id="CAJNOI010000067">
    <property type="protein sequence ID" value="CAF0988333.1"/>
    <property type="molecule type" value="Genomic_DNA"/>
</dbReference>
<dbReference type="Proteomes" id="UP000663877">
    <property type="component" value="Unassembled WGS sequence"/>
</dbReference>
<name>A0A814GCB2_9BILA</name>
<evidence type="ECO:0000256" key="1">
    <source>
        <dbReference type="SAM" id="Phobius"/>
    </source>
</evidence>
<feature type="transmembrane region" description="Helical" evidence="1">
    <location>
        <begin position="21"/>
        <end position="46"/>
    </location>
</feature>
<feature type="transmembrane region" description="Helical" evidence="1">
    <location>
        <begin position="148"/>
        <end position="166"/>
    </location>
</feature>
<proteinExistence type="predicted"/>